<dbReference type="STRING" id="5786.F1A562"/>
<dbReference type="SUPFAM" id="SSF56235">
    <property type="entry name" value="N-terminal nucleophile aminohydrolases (Ntn hydrolases)"/>
    <property type="match status" value="1"/>
</dbReference>
<evidence type="ECO:0000313" key="3">
    <source>
        <dbReference type="EMBL" id="EGC28667.1"/>
    </source>
</evidence>
<evidence type="ECO:0000313" key="4">
    <source>
        <dbReference type="Proteomes" id="UP000001064"/>
    </source>
</evidence>
<keyword evidence="1" id="KW-0315">Glutamine amidotransferase</keyword>
<dbReference type="InterPro" id="IPR052373">
    <property type="entry name" value="Gamma-glu_amide_hydrolase"/>
</dbReference>
<dbReference type="GeneID" id="10510454"/>
<organism evidence="3 4">
    <name type="scientific">Dictyostelium purpureum</name>
    <name type="common">Slime mold</name>
    <dbReference type="NCBI Taxonomy" id="5786"/>
    <lineage>
        <taxon>Eukaryota</taxon>
        <taxon>Amoebozoa</taxon>
        <taxon>Evosea</taxon>
        <taxon>Eumycetozoa</taxon>
        <taxon>Dictyostelia</taxon>
        <taxon>Dictyosteliales</taxon>
        <taxon>Dictyosteliaceae</taxon>
        <taxon>Dictyostelium</taxon>
    </lineage>
</organism>
<dbReference type="GO" id="GO:0008242">
    <property type="term" value="F:omega peptidase activity"/>
    <property type="evidence" value="ECO:0000318"/>
    <property type="project" value="GO_Central"/>
</dbReference>
<dbReference type="VEuPathDB" id="AmoebaDB:DICPUDRAFT_85249"/>
<dbReference type="Proteomes" id="UP000001064">
    <property type="component" value="Unassembled WGS sequence"/>
</dbReference>
<dbReference type="GO" id="GO:0006751">
    <property type="term" value="P:glutathione catabolic process"/>
    <property type="evidence" value="ECO:0000318"/>
    <property type="project" value="GO_Central"/>
</dbReference>
<accession>F1A562</accession>
<proteinExistence type="predicted"/>
<dbReference type="GO" id="GO:0061672">
    <property type="term" value="C:glutathione hydrolase complex"/>
    <property type="evidence" value="ECO:0000318"/>
    <property type="project" value="GO_Central"/>
</dbReference>
<dbReference type="InParanoid" id="F1A562"/>
<dbReference type="KEGG" id="dpp:DICPUDRAFT_85249"/>
<protein>
    <recommendedName>
        <fullName evidence="2">Glutamine amidotransferase type-2 domain-containing protein</fullName>
    </recommendedName>
</protein>
<dbReference type="Pfam" id="PF13230">
    <property type="entry name" value="GATase_4"/>
    <property type="match status" value="1"/>
</dbReference>
<evidence type="ECO:0000256" key="1">
    <source>
        <dbReference type="ARBA" id="ARBA00022962"/>
    </source>
</evidence>
<dbReference type="PANTHER" id="PTHR43187:SF1">
    <property type="entry name" value="GLUTAMINE AMIDOTRANSFERASE DUG3-RELATED"/>
    <property type="match status" value="1"/>
</dbReference>
<gene>
    <name evidence="3" type="ORF">DICPUDRAFT_85249</name>
</gene>
<dbReference type="Gene3D" id="3.60.20.10">
    <property type="entry name" value="Glutamine Phosphoribosylpyrophosphate, subunit 1, domain 1"/>
    <property type="match status" value="1"/>
</dbReference>
<sequence>MCRFIFYLGAPIKLSTIVSQPSHSLLVQSLHSNQSGVALNADGFGISWYVPEITPIPGVFKDITPAWSNINLRQLSRVTKSGCIMAHVRAASAGAIVNTNCHPFTFKNFSFMHNGTISYFSKLKREIYNLISDSAFELIKGTTDSEVLFALFISNYEKEIGYVAEKVKPSGTIYYSTHCAQEPEEKAYPQNVNNTEIIPRVLQQTILQIHQLILKFEIESGILSSKDVMEGASLAQTFTCGKLNLAVTDGNTVVISRYVTGQPENAHSLYWCRGSTIQCDKGHCLIGKTDSPLSKPYGESLVISSEPLAEDFKCEEVPVNHMVIGNSSGFFSIDSIN</sequence>
<dbReference type="RefSeq" id="XP_003294805.1">
    <property type="nucleotide sequence ID" value="XM_003294757.1"/>
</dbReference>
<dbReference type="OrthoDB" id="14446at2759"/>
<dbReference type="CDD" id="cd01908">
    <property type="entry name" value="YafJ"/>
    <property type="match status" value="1"/>
</dbReference>
<reference evidence="4" key="1">
    <citation type="journal article" date="2011" name="Genome Biol.">
        <title>Comparative genomics of the social amoebae Dictyostelium discoideum and Dictyostelium purpureum.</title>
        <authorList>
            <consortium name="US DOE Joint Genome Institute (JGI-PGF)"/>
            <person name="Sucgang R."/>
            <person name="Kuo A."/>
            <person name="Tian X."/>
            <person name="Salerno W."/>
            <person name="Parikh A."/>
            <person name="Feasley C.L."/>
            <person name="Dalin E."/>
            <person name="Tu H."/>
            <person name="Huang E."/>
            <person name="Barry K."/>
            <person name="Lindquist E."/>
            <person name="Shapiro H."/>
            <person name="Bruce D."/>
            <person name="Schmutz J."/>
            <person name="Salamov A."/>
            <person name="Fey P."/>
            <person name="Gaudet P."/>
            <person name="Anjard C."/>
            <person name="Babu M.M."/>
            <person name="Basu S."/>
            <person name="Bushmanova Y."/>
            <person name="van der Wel H."/>
            <person name="Katoh-Kurasawa M."/>
            <person name="Dinh C."/>
            <person name="Coutinho P.M."/>
            <person name="Saito T."/>
            <person name="Elias M."/>
            <person name="Schaap P."/>
            <person name="Kay R.R."/>
            <person name="Henrissat B."/>
            <person name="Eichinger L."/>
            <person name="Rivero F."/>
            <person name="Putnam N.H."/>
            <person name="West C.M."/>
            <person name="Loomis W.F."/>
            <person name="Chisholm R.L."/>
            <person name="Shaulsky G."/>
            <person name="Strassmann J.E."/>
            <person name="Queller D.C."/>
            <person name="Kuspa A."/>
            <person name="Grigoriev I.V."/>
        </authorList>
    </citation>
    <scope>NUCLEOTIDE SEQUENCE [LARGE SCALE GENOMIC DNA]</scope>
    <source>
        <strain evidence="4">QSDP1</strain>
    </source>
</reference>
<dbReference type="EMBL" id="GL871569">
    <property type="protein sequence ID" value="EGC28667.1"/>
    <property type="molecule type" value="Genomic_DNA"/>
</dbReference>
<dbReference type="InterPro" id="IPR017932">
    <property type="entry name" value="GATase_2_dom"/>
</dbReference>
<dbReference type="PROSITE" id="PS51278">
    <property type="entry name" value="GATASE_TYPE_2"/>
    <property type="match status" value="1"/>
</dbReference>
<evidence type="ECO:0000259" key="2">
    <source>
        <dbReference type="PROSITE" id="PS51278"/>
    </source>
</evidence>
<dbReference type="eggNOG" id="KOG1268">
    <property type="taxonomic scope" value="Eukaryota"/>
</dbReference>
<dbReference type="InterPro" id="IPR029055">
    <property type="entry name" value="Ntn_hydrolases_N"/>
</dbReference>
<name>F1A562_DICPU</name>
<dbReference type="AlphaFoldDB" id="F1A562"/>
<dbReference type="InterPro" id="IPR026869">
    <property type="entry name" value="EgtC-like"/>
</dbReference>
<keyword evidence="4" id="KW-1185">Reference proteome</keyword>
<dbReference type="OMA" id="WSNINLR"/>
<dbReference type="PANTHER" id="PTHR43187">
    <property type="entry name" value="GLUTAMINE AMIDOTRANSFERASE DUG3-RELATED"/>
    <property type="match status" value="1"/>
</dbReference>
<feature type="domain" description="Glutamine amidotransferase type-2" evidence="2">
    <location>
        <begin position="2"/>
        <end position="337"/>
    </location>
</feature>
<dbReference type="GO" id="GO:0005737">
    <property type="term" value="C:cytoplasm"/>
    <property type="evidence" value="ECO:0000318"/>
    <property type="project" value="GO_Central"/>
</dbReference>